<organism evidence="2 3">
    <name type="scientific">Holothuria leucospilota</name>
    <name type="common">Black long sea cucumber</name>
    <name type="synonym">Mertensiothuria leucospilota</name>
    <dbReference type="NCBI Taxonomy" id="206669"/>
    <lineage>
        <taxon>Eukaryota</taxon>
        <taxon>Metazoa</taxon>
        <taxon>Echinodermata</taxon>
        <taxon>Eleutherozoa</taxon>
        <taxon>Echinozoa</taxon>
        <taxon>Holothuroidea</taxon>
        <taxon>Aspidochirotacea</taxon>
        <taxon>Aspidochirotida</taxon>
        <taxon>Holothuriidae</taxon>
        <taxon>Holothuria</taxon>
    </lineage>
</organism>
<gene>
    <name evidence="2" type="ORF">HOLleu_01977</name>
</gene>
<feature type="domain" description="Nucleoplasmin-like" evidence="1">
    <location>
        <begin position="3"/>
        <end position="42"/>
    </location>
</feature>
<reference evidence="2" key="1">
    <citation type="submission" date="2021-10" db="EMBL/GenBank/DDBJ databases">
        <title>Tropical sea cucumber genome reveals ecological adaptation and Cuvierian tubules defense mechanism.</title>
        <authorList>
            <person name="Chen T."/>
        </authorList>
    </citation>
    <scope>NUCLEOTIDE SEQUENCE</scope>
    <source>
        <strain evidence="2">Nanhai2018</strain>
        <tissue evidence="2">Muscle</tissue>
    </source>
</reference>
<evidence type="ECO:0000313" key="2">
    <source>
        <dbReference type="EMBL" id="KAJ8049294.1"/>
    </source>
</evidence>
<keyword evidence="3" id="KW-1185">Reference proteome</keyword>
<dbReference type="Proteomes" id="UP001152320">
    <property type="component" value="Chromosome 1"/>
</dbReference>
<evidence type="ECO:0000313" key="3">
    <source>
        <dbReference type="Proteomes" id="UP001152320"/>
    </source>
</evidence>
<name>A0A9Q1CRQ7_HOLLE</name>
<dbReference type="EMBL" id="JAIZAY010000001">
    <property type="protein sequence ID" value="KAJ8049294.1"/>
    <property type="molecule type" value="Genomic_DNA"/>
</dbReference>
<protein>
    <recommendedName>
        <fullName evidence="1">Nucleoplasmin-like domain-containing protein</fullName>
    </recommendedName>
</protein>
<dbReference type="Pfam" id="PF17800">
    <property type="entry name" value="NPL"/>
    <property type="match status" value="1"/>
</dbReference>
<dbReference type="Gene3D" id="2.60.120.340">
    <property type="entry name" value="Nucleoplasmin core domain"/>
    <property type="match status" value="1"/>
</dbReference>
<accession>A0A9Q1CRQ7</accession>
<proteinExistence type="predicted"/>
<dbReference type="OrthoDB" id="10478777at2759"/>
<comment type="caution">
    <text evidence="2">The sequence shown here is derived from an EMBL/GenBank/DDBJ whole genome shotgun (WGS) entry which is preliminary data.</text>
</comment>
<sequence length="51" mass="5784">MLKTANSEQLLCTFVHGVIFQQCLDLKLMPGEKVTFTVQGSCKRYVQKPHS</sequence>
<dbReference type="InterPro" id="IPR041232">
    <property type="entry name" value="NPL"/>
</dbReference>
<evidence type="ECO:0000259" key="1">
    <source>
        <dbReference type="Pfam" id="PF17800"/>
    </source>
</evidence>
<dbReference type="AlphaFoldDB" id="A0A9Q1CRQ7"/>